<feature type="transmembrane region" description="Helical" evidence="1">
    <location>
        <begin position="109"/>
        <end position="130"/>
    </location>
</feature>
<keyword evidence="3" id="KW-1185">Reference proteome</keyword>
<feature type="transmembrane region" description="Helical" evidence="1">
    <location>
        <begin position="218"/>
        <end position="241"/>
    </location>
</feature>
<keyword evidence="1" id="KW-0812">Transmembrane</keyword>
<organism evidence="2 3">
    <name type="scientific">Stylonychia lemnae</name>
    <name type="common">Ciliate</name>
    <dbReference type="NCBI Taxonomy" id="5949"/>
    <lineage>
        <taxon>Eukaryota</taxon>
        <taxon>Sar</taxon>
        <taxon>Alveolata</taxon>
        <taxon>Ciliophora</taxon>
        <taxon>Intramacronucleata</taxon>
        <taxon>Spirotrichea</taxon>
        <taxon>Stichotrichia</taxon>
        <taxon>Sporadotrichida</taxon>
        <taxon>Oxytrichidae</taxon>
        <taxon>Stylonychinae</taxon>
        <taxon>Stylonychia</taxon>
    </lineage>
</organism>
<keyword evidence="1" id="KW-1133">Transmembrane helix</keyword>
<name>A0A078AH05_STYLE</name>
<evidence type="ECO:0000313" key="3">
    <source>
        <dbReference type="Proteomes" id="UP000039865"/>
    </source>
</evidence>
<feature type="transmembrane region" description="Helical" evidence="1">
    <location>
        <begin position="76"/>
        <end position="97"/>
    </location>
</feature>
<feature type="transmembrane region" description="Helical" evidence="1">
    <location>
        <begin position="177"/>
        <end position="198"/>
    </location>
</feature>
<feature type="transmembrane region" description="Helical" evidence="1">
    <location>
        <begin position="142"/>
        <end position="165"/>
    </location>
</feature>
<accession>A0A078AH05</accession>
<protein>
    <submittedName>
        <fullName evidence="2">Uncharacterized protein</fullName>
    </submittedName>
</protein>
<sequence length="257" mass="29834">MNNTSNILISTGAFASLLYTIFKIRRPFKQHSFNTFAYIILLLIMYSLVVRSFYFFVDKPNISPKLQGFISTYPSINLVICSYLLSNQWVYDLLIFIHGNQNQFLERQIKVFVVTSIIFIVIIYFVYAISLPQNFDQQFQDIFYFIAIFEIIVSLLLMCSILLYVKRIILFNQRYGRFAFALGIVFIIANVMAGSLNFYLGSGGYDPITQLKTTNELLWAMIFIPFFVITEFVPAITFAVVMEKYGEEQSPNNNLPR</sequence>
<evidence type="ECO:0000256" key="1">
    <source>
        <dbReference type="SAM" id="Phobius"/>
    </source>
</evidence>
<feature type="transmembrane region" description="Helical" evidence="1">
    <location>
        <begin position="36"/>
        <end position="56"/>
    </location>
</feature>
<evidence type="ECO:0000313" key="2">
    <source>
        <dbReference type="EMBL" id="CDW81555.1"/>
    </source>
</evidence>
<dbReference type="EMBL" id="CCKQ01010056">
    <property type="protein sequence ID" value="CDW81555.1"/>
    <property type="molecule type" value="Genomic_DNA"/>
</dbReference>
<gene>
    <name evidence="2" type="primary">Contig7957.g8497</name>
    <name evidence="2" type="ORF">STYLEM_10574</name>
</gene>
<reference evidence="2 3" key="1">
    <citation type="submission" date="2014-06" db="EMBL/GenBank/DDBJ databases">
        <authorList>
            <person name="Swart Estienne"/>
        </authorList>
    </citation>
    <scope>NUCLEOTIDE SEQUENCE [LARGE SCALE GENOMIC DNA]</scope>
    <source>
        <strain evidence="2 3">130c</strain>
    </source>
</reference>
<feature type="transmembrane region" description="Helical" evidence="1">
    <location>
        <begin position="6"/>
        <end position="24"/>
    </location>
</feature>
<dbReference type="AlphaFoldDB" id="A0A078AH05"/>
<dbReference type="InParanoid" id="A0A078AH05"/>
<keyword evidence="1" id="KW-0472">Membrane</keyword>
<proteinExistence type="predicted"/>
<dbReference type="Proteomes" id="UP000039865">
    <property type="component" value="Unassembled WGS sequence"/>
</dbReference>